<accession>A0A4S8K3I1</accession>
<comment type="caution">
    <text evidence="2">The sequence shown here is derived from an EMBL/GenBank/DDBJ whole genome shotgun (WGS) entry which is preliminary data.</text>
</comment>
<dbReference type="AlphaFoldDB" id="A0A4S8K3I1"/>
<protein>
    <submittedName>
        <fullName evidence="2">Uncharacterized protein</fullName>
    </submittedName>
</protein>
<dbReference type="STRING" id="52838.A0A4S8K3I1"/>
<sequence length="136" mass="15566">MDSFPAYIEGVGWTVWPRGSITQKQCARFQPQGSIQFWAHDTLPDKKLLVFILDRLQKCATLLPDYDEVIEHPMDFGTVGNKFSLRIKPMSNEQRRQEVNSYLNYHHKPFGVAYRTPSSVVVPCGHLVAGVMTKQK</sequence>
<organism evidence="2 3">
    <name type="scientific">Musa balbisiana</name>
    <name type="common">Banana</name>
    <dbReference type="NCBI Taxonomy" id="52838"/>
    <lineage>
        <taxon>Eukaryota</taxon>
        <taxon>Viridiplantae</taxon>
        <taxon>Streptophyta</taxon>
        <taxon>Embryophyta</taxon>
        <taxon>Tracheophyta</taxon>
        <taxon>Spermatophyta</taxon>
        <taxon>Magnoliopsida</taxon>
        <taxon>Liliopsida</taxon>
        <taxon>Zingiberales</taxon>
        <taxon>Musaceae</taxon>
        <taxon>Musa</taxon>
    </lineage>
</organism>
<dbReference type="InterPro" id="IPR036427">
    <property type="entry name" value="Bromodomain-like_sf"/>
</dbReference>
<evidence type="ECO:0000256" key="1">
    <source>
        <dbReference type="ARBA" id="ARBA00023117"/>
    </source>
</evidence>
<dbReference type="PANTHER" id="PTHR22881:SF27">
    <property type="entry name" value="BROMODOMAIN CONTAINING 7_9"/>
    <property type="match status" value="1"/>
</dbReference>
<keyword evidence="3" id="KW-1185">Reference proteome</keyword>
<name>A0A4S8K3I1_MUSBA</name>
<evidence type="ECO:0000313" key="2">
    <source>
        <dbReference type="EMBL" id="THU69350.1"/>
    </source>
</evidence>
<dbReference type="SUPFAM" id="SSF47370">
    <property type="entry name" value="Bromodomain"/>
    <property type="match status" value="1"/>
</dbReference>
<proteinExistence type="predicted"/>
<keyword evidence="1" id="KW-0103">Bromodomain</keyword>
<dbReference type="PANTHER" id="PTHR22881">
    <property type="entry name" value="BROMODOMAIN CONTAINING PROTEIN"/>
    <property type="match status" value="1"/>
</dbReference>
<dbReference type="Proteomes" id="UP000317650">
    <property type="component" value="Chromosome 8"/>
</dbReference>
<gene>
    <name evidence="2" type="ORF">C4D60_Mb08t13500</name>
</gene>
<reference evidence="2 3" key="1">
    <citation type="journal article" date="2019" name="Nat. Plants">
        <title>Genome sequencing of Musa balbisiana reveals subgenome evolution and function divergence in polyploid bananas.</title>
        <authorList>
            <person name="Yao X."/>
        </authorList>
    </citation>
    <scope>NUCLEOTIDE SEQUENCE [LARGE SCALE GENOMIC DNA]</scope>
    <source>
        <strain evidence="3">cv. DH-PKW</strain>
        <tissue evidence="2">Leaves</tissue>
    </source>
</reference>
<dbReference type="Gene3D" id="1.20.920.10">
    <property type="entry name" value="Bromodomain-like"/>
    <property type="match status" value="1"/>
</dbReference>
<dbReference type="EMBL" id="PYDT01000002">
    <property type="protein sequence ID" value="THU69350.1"/>
    <property type="molecule type" value="Genomic_DNA"/>
</dbReference>
<evidence type="ECO:0000313" key="3">
    <source>
        <dbReference type="Proteomes" id="UP000317650"/>
    </source>
</evidence>
<dbReference type="InterPro" id="IPR051831">
    <property type="entry name" value="Bromodomain_contain_prot"/>
</dbReference>